<keyword evidence="2" id="KW-0812">Transmembrane</keyword>
<evidence type="ECO:0000313" key="3">
    <source>
        <dbReference type="EMBL" id="OGF20733.1"/>
    </source>
</evidence>
<keyword evidence="2" id="KW-1133">Transmembrane helix</keyword>
<protein>
    <submittedName>
        <fullName evidence="3">Uncharacterized protein</fullName>
    </submittedName>
</protein>
<reference evidence="3 4" key="1">
    <citation type="journal article" date="2016" name="Nat. Commun.">
        <title>Thousands of microbial genomes shed light on interconnected biogeochemical processes in an aquifer system.</title>
        <authorList>
            <person name="Anantharaman K."/>
            <person name="Brown C.T."/>
            <person name="Hug L.A."/>
            <person name="Sharon I."/>
            <person name="Castelle C.J."/>
            <person name="Probst A.J."/>
            <person name="Thomas B.C."/>
            <person name="Singh A."/>
            <person name="Wilkins M.J."/>
            <person name="Karaoz U."/>
            <person name="Brodie E.L."/>
            <person name="Williams K.H."/>
            <person name="Hubbard S.S."/>
            <person name="Banfield J.F."/>
        </authorList>
    </citation>
    <scope>NUCLEOTIDE SEQUENCE [LARGE SCALE GENOMIC DNA]</scope>
</reference>
<dbReference type="Proteomes" id="UP000177407">
    <property type="component" value="Unassembled WGS sequence"/>
</dbReference>
<accession>A0A1F5S2T0</accession>
<evidence type="ECO:0000256" key="2">
    <source>
        <dbReference type="SAM" id="Phobius"/>
    </source>
</evidence>
<dbReference type="AlphaFoldDB" id="A0A1F5S2T0"/>
<sequence>MDKKTKTIIVVVLVVGVIGGLYYGVNRWREQRLANQILKEAYGLNTGVLGGLLGGSVQEKIAKEMAKEAAKNELQQAEDEAKEAAKTPEDRYDETEEMATYDDNSKFAADEARKIIEKVFGKTKLVSVYSNAYGSENSVSSMMEFKISRLATGADLSALNKALTDKGLPIIQSGIADKTATVMSGNDNNVYSFGFEIGEQTVNANIMVISE</sequence>
<gene>
    <name evidence="3" type="ORF">A2257_03090</name>
</gene>
<feature type="region of interest" description="Disordered" evidence="1">
    <location>
        <begin position="72"/>
        <end position="99"/>
    </location>
</feature>
<name>A0A1F5S2T0_9BACT</name>
<evidence type="ECO:0000313" key="4">
    <source>
        <dbReference type="Proteomes" id="UP000177407"/>
    </source>
</evidence>
<evidence type="ECO:0000256" key="1">
    <source>
        <dbReference type="SAM" id="MobiDB-lite"/>
    </source>
</evidence>
<organism evidence="3 4">
    <name type="scientific">Candidatus Falkowbacteria bacterium RIFOXYA2_FULL_38_12</name>
    <dbReference type="NCBI Taxonomy" id="1797993"/>
    <lineage>
        <taxon>Bacteria</taxon>
        <taxon>Candidatus Falkowiibacteriota</taxon>
    </lineage>
</organism>
<dbReference type="EMBL" id="MFGA01000020">
    <property type="protein sequence ID" value="OGF20733.1"/>
    <property type="molecule type" value="Genomic_DNA"/>
</dbReference>
<comment type="caution">
    <text evidence="3">The sequence shown here is derived from an EMBL/GenBank/DDBJ whole genome shotgun (WGS) entry which is preliminary data.</text>
</comment>
<feature type="transmembrane region" description="Helical" evidence="2">
    <location>
        <begin position="7"/>
        <end position="25"/>
    </location>
</feature>
<proteinExistence type="predicted"/>
<keyword evidence="2" id="KW-0472">Membrane</keyword>